<comment type="similarity">
    <text evidence="1">Belongs to the peptidase S33 family.</text>
</comment>
<dbReference type="EMBL" id="GBEZ01003302">
    <property type="protein sequence ID" value="JAC81827.1"/>
    <property type="molecule type" value="Transcribed_RNA"/>
</dbReference>
<gene>
    <name evidence="4" type="ORF">TSPGSL018_7067</name>
</gene>
<dbReference type="Pfam" id="PF12697">
    <property type="entry name" value="Abhydrolase_6"/>
    <property type="match status" value="1"/>
</dbReference>
<evidence type="ECO:0000256" key="2">
    <source>
        <dbReference type="ARBA" id="ARBA00022801"/>
    </source>
</evidence>
<organism evidence="4">
    <name type="scientific">Tetraselmis sp. GSL018</name>
    <dbReference type="NCBI Taxonomy" id="582737"/>
    <lineage>
        <taxon>Eukaryota</taxon>
        <taxon>Viridiplantae</taxon>
        <taxon>Chlorophyta</taxon>
        <taxon>core chlorophytes</taxon>
        <taxon>Chlorodendrophyceae</taxon>
        <taxon>Chlorodendrales</taxon>
        <taxon>Chlorodendraceae</taxon>
        <taxon>Tetraselmis</taxon>
    </lineage>
</organism>
<dbReference type="InterPro" id="IPR029058">
    <property type="entry name" value="AB_hydrolase_fold"/>
</dbReference>
<proteinExistence type="inferred from homology"/>
<evidence type="ECO:0000313" key="4">
    <source>
        <dbReference type="EMBL" id="JAC81827.1"/>
    </source>
</evidence>
<dbReference type="InterPro" id="IPR000073">
    <property type="entry name" value="AB_hydrolase_1"/>
</dbReference>
<dbReference type="AlphaFoldDB" id="A0A061S9H1"/>
<dbReference type="SUPFAM" id="SSF53474">
    <property type="entry name" value="alpha/beta-Hydrolases"/>
    <property type="match status" value="1"/>
</dbReference>
<feature type="domain" description="AB hydrolase-1" evidence="3">
    <location>
        <begin position="54"/>
        <end position="282"/>
    </location>
</feature>
<dbReference type="PANTHER" id="PTHR43248">
    <property type="entry name" value="2-SUCCINYL-6-HYDROXY-2,4-CYCLOHEXADIENE-1-CARBOXYLATE SYNTHASE"/>
    <property type="match status" value="1"/>
</dbReference>
<evidence type="ECO:0000256" key="1">
    <source>
        <dbReference type="ARBA" id="ARBA00010088"/>
    </source>
</evidence>
<keyword evidence="2 4" id="KW-0378">Hydrolase</keyword>
<dbReference type="Gene3D" id="3.40.50.1820">
    <property type="entry name" value="alpha/beta hydrolase"/>
    <property type="match status" value="1"/>
</dbReference>
<evidence type="ECO:0000259" key="3">
    <source>
        <dbReference type="Pfam" id="PF12697"/>
    </source>
</evidence>
<accession>A0A061S9H1</accession>
<dbReference type="InterPro" id="IPR051601">
    <property type="entry name" value="Serine_prot/Carboxylest_S33"/>
</dbReference>
<dbReference type="GO" id="GO:0016787">
    <property type="term" value="F:hydrolase activity"/>
    <property type="evidence" value="ECO:0007669"/>
    <property type="project" value="UniProtKB-KW"/>
</dbReference>
<dbReference type="PANTHER" id="PTHR43248:SF3">
    <property type="entry name" value="AB HYDROLASE-1 DOMAIN-CONTAINING PROTEIN"/>
    <property type="match status" value="1"/>
</dbReference>
<name>A0A061S9H1_9CHLO</name>
<reference evidence="4" key="1">
    <citation type="submission" date="2014-05" db="EMBL/GenBank/DDBJ databases">
        <title>The transcriptome of the halophilic microalga Tetraselmis sp. GSL018 isolated from the Great Salt Lake, Utah.</title>
        <authorList>
            <person name="Jinkerson R.E."/>
            <person name="D'Adamo S."/>
            <person name="Posewitz M.C."/>
        </authorList>
    </citation>
    <scope>NUCLEOTIDE SEQUENCE</scope>
    <source>
        <strain evidence="4">GSL018</strain>
    </source>
</reference>
<protein>
    <submittedName>
        <fullName evidence="4">Alpha beta hydrolase domain-containing protein 11-like</fullName>
    </submittedName>
</protein>
<sequence length="298" mass="32934">MQTCVTRKSFERCVSSVLAGVAGQRAFTSHADRLAYELVEAGTDVQNTPKKTAVLLHGLLGSKRNWRMFSKALANELSTLTESPWSIYLVDLRNHGDSSRREGFNPPHDLKATARDLRGFTAGVIQPVHRRGPDVILGHSLGGKVVLEYLKQAAGTREPGAPKQAWVLDSVPGTVPGDSCAVHGVLSSVKEIPLPIPSREWLYGFLRDKGYPEGLRQWLGTNLVPDSADGSKLTWQFEIGGAESMYNSYRENSYWSLLRRPPAGTEIFLVRASESELWTPRDLTELQSIKDAPQVCIH</sequence>